<name>A0AA35QY55_GEOBA</name>
<organism evidence="1 2">
    <name type="scientific">Geodia barretti</name>
    <name type="common">Barrett's horny sponge</name>
    <dbReference type="NCBI Taxonomy" id="519541"/>
    <lineage>
        <taxon>Eukaryota</taxon>
        <taxon>Metazoa</taxon>
        <taxon>Porifera</taxon>
        <taxon>Demospongiae</taxon>
        <taxon>Heteroscleromorpha</taxon>
        <taxon>Tetractinellida</taxon>
        <taxon>Astrophorina</taxon>
        <taxon>Geodiidae</taxon>
        <taxon>Geodia</taxon>
    </lineage>
</organism>
<keyword evidence="2" id="KW-1185">Reference proteome</keyword>
<dbReference type="EMBL" id="CASHTH010000285">
    <property type="protein sequence ID" value="CAI7996902.1"/>
    <property type="molecule type" value="Genomic_DNA"/>
</dbReference>
<gene>
    <name evidence="1" type="ORF">GBAR_LOCUS1988</name>
</gene>
<proteinExistence type="predicted"/>
<dbReference type="AlphaFoldDB" id="A0AA35QY55"/>
<accession>A0AA35QY55</accession>
<sequence>MKGQSTCGACVYDYVKLVWSVKPVYHAPEHSMNPKDVLSRLRVYFRAKVSDVVQHLITISETGRADPRLFDTFPAIIIIDDVGFIDIIAKCFEFLNRNADGNGDILKMTNCIPVPASGDDKTKIVLVKPSQALMTDNAKAFFPYLHRVPYELMASKQLLERIGVKDSIQLSHIQLVLITIHNRTEWDND</sequence>
<evidence type="ECO:0000313" key="2">
    <source>
        <dbReference type="Proteomes" id="UP001174909"/>
    </source>
</evidence>
<protein>
    <submittedName>
        <fullName evidence="1">Uncharacterized protein</fullName>
    </submittedName>
</protein>
<evidence type="ECO:0000313" key="1">
    <source>
        <dbReference type="EMBL" id="CAI7996902.1"/>
    </source>
</evidence>
<reference evidence="1" key="1">
    <citation type="submission" date="2023-03" db="EMBL/GenBank/DDBJ databases">
        <authorList>
            <person name="Steffen K."/>
            <person name="Cardenas P."/>
        </authorList>
    </citation>
    <scope>NUCLEOTIDE SEQUENCE</scope>
</reference>
<dbReference type="Proteomes" id="UP001174909">
    <property type="component" value="Unassembled WGS sequence"/>
</dbReference>
<comment type="caution">
    <text evidence="1">The sequence shown here is derived from an EMBL/GenBank/DDBJ whole genome shotgun (WGS) entry which is preliminary data.</text>
</comment>